<dbReference type="CDD" id="cd06433">
    <property type="entry name" value="GT_2_WfgS_like"/>
    <property type="match status" value="1"/>
</dbReference>
<evidence type="ECO:0000259" key="1">
    <source>
        <dbReference type="Pfam" id="PF00535"/>
    </source>
</evidence>
<dbReference type="PANTHER" id="PTHR22916">
    <property type="entry name" value="GLYCOSYLTRANSFERASE"/>
    <property type="match status" value="1"/>
</dbReference>
<dbReference type="PANTHER" id="PTHR22916:SF67">
    <property type="entry name" value="COLANIC ACID BIOSYNTHESIS GLYCOSYL TRANSFERASE WCAE-RELATED"/>
    <property type="match status" value="1"/>
</dbReference>
<dbReference type="InterPro" id="IPR001173">
    <property type="entry name" value="Glyco_trans_2-like"/>
</dbReference>
<sequence length="286" mass="32133">MKSTPPRFSIVTINLNNRAGLEKTVQSVIKQECADYEYIIIDGGSSDGSAEIIKKYQNSLSYWVSERDTGIYNAMNKGLKQAHGEYVCFLNSGDCFYSPQVLADMHREGTVSDVLCGRVITVGGPSGKASPPWKNNTLYFIIKNFCHQAAFMRTRLCHKHQFDETYKICADRKMLLSLLFQESATFKPINAFIAYFDATGISHTAATTMLEEDARSLKETLPAAILDDYRLLLASPIAPYYMDMLVNFKTPRKNTAFFLARISRVAAKYLLLLSSLCSARKNRPLP</sequence>
<dbReference type="RefSeq" id="WP_102735670.1">
    <property type="nucleotide sequence ID" value="NZ_JAVSNI010000005.1"/>
</dbReference>
<evidence type="ECO:0000313" key="3">
    <source>
        <dbReference type="Proteomes" id="UP000235914"/>
    </source>
</evidence>
<reference evidence="2 3" key="1">
    <citation type="journal article" date="2017" name="BMC Genomics">
        <title>Genome sequencing of 39 Akkermansia muciniphila isolates reveals its population structure, genomic and functional diverisity, and global distribution in mammalian gut microbiotas.</title>
        <authorList>
            <person name="Guo X."/>
            <person name="Li S."/>
            <person name="Zhang J."/>
            <person name="Wu F."/>
            <person name="Li X."/>
            <person name="Wu D."/>
            <person name="Zhang M."/>
            <person name="Ou Z."/>
            <person name="Jie Z."/>
            <person name="Yan Q."/>
            <person name="Li P."/>
            <person name="Yi J."/>
            <person name="Peng Y."/>
        </authorList>
    </citation>
    <scope>NUCLEOTIDE SEQUENCE [LARGE SCALE GENOMIC DNA]</scope>
    <source>
        <strain evidence="2 3">GP43</strain>
    </source>
</reference>
<protein>
    <submittedName>
        <fullName evidence="2">Glycosyltransferase</fullName>
    </submittedName>
</protein>
<name>A0AAP8T9F6_9BACT</name>
<accession>A0AAP8T9F6</accession>
<feature type="domain" description="Glycosyltransferase 2-like" evidence="1">
    <location>
        <begin position="9"/>
        <end position="145"/>
    </location>
</feature>
<dbReference type="GO" id="GO:0016758">
    <property type="term" value="F:hexosyltransferase activity"/>
    <property type="evidence" value="ECO:0007669"/>
    <property type="project" value="UniProtKB-ARBA"/>
</dbReference>
<dbReference type="Gene3D" id="3.90.550.10">
    <property type="entry name" value="Spore Coat Polysaccharide Biosynthesis Protein SpsA, Chain A"/>
    <property type="match status" value="1"/>
</dbReference>
<dbReference type="AlphaFoldDB" id="A0AAP8T9F6"/>
<evidence type="ECO:0000313" key="2">
    <source>
        <dbReference type="EMBL" id="PNC56396.1"/>
    </source>
</evidence>
<proteinExistence type="predicted"/>
<dbReference type="SUPFAM" id="SSF53448">
    <property type="entry name" value="Nucleotide-diphospho-sugar transferases"/>
    <property type="match status" value="1"/>
</dbReference>
<dbReference type="Proteomes" id="UP000235914">
    <property type="component" value="Unassembled WGS sequence"/>
</dbReference>
<organism evidence="2 3">
    <name type="scientific">Akkermansia muciniphila</name>
    <dbReference type="NCBI Taxonomy" id="239935"/>
    <lineage>
        <taxon>Bacteria</taxon>
        <taxon>Pseudomonadati</taxon>
        <taxon>Verrucomicrobiota</taxon>
        <taxon>Verrucomicrobiia</taxon>
        <taxon>Verrucomicrobiales</taxon>
        <taxon>Akkermansiaceae</taxon>
        <taxon>Akkermansia</taxon>
    </lineage>
</organism>
<comment type="caution">
    <text evidence="2">The sequence shown here is derived from an EMBL/GenBank/DDBJ whole genome shotgun (WGS) entry which is preliminary data.</text>
</comment>
<dbReference type="InterPro" id="IPR029044">
    <property type="entry name" value="Nucleotide-diphossugar_trans"/>
</dbReference>
<dbReference type="EMBL" id="PJKN01000003">
    <property type="protein sequence ID" value="PNC56396.1"/>
    <property type="molecule type" value="Genomic_DNA"/>
</dbReference>
<gene>
    <name evidence="2" type="ORF">CXU09_07235</name>
</gene>
<dbReference type="Pfam" id="PF00535">
    <property type="entry name" value="Glycos_transf_2"/>
    <property type="match status" value="1"/>
</dbReference>